<evidence type="ECO:0000259" key="2">
    <source>
        <dbReference type="PROSITE" id="PS50181"/>
    </source>
</evidence>
<evidence type="ECO:0000313" key="4">
    <source>
        <dbReference type="Proteomes" id="UP000011115"/>
    </source>
</evidence>
<dbReference type="AlphaFoldDB" id="M1BXR7"/>
<dbReference type="SUPFAM" id="SSF81383">
    <property type="entry name" value="F-box domain"/>
    <property type="match status" value="1"/>
</dbReference>
<dbReference type="ExpressionAtlas" id="M1BXR7">
    <property type="expression patterns" value="baseline"/>
</dbReference>
<gene>
    <name evidence="3" type="primary">LOC102605089</name>
</gene>
<proteinExistence type="predicted"/>
<reference evidence="3" key="2">
    <citation type="submission" date="2015-06" db="UniProtKB">
        <authorList>
            <consortium name="EnsemblPlants"/>
        </authorList>
    </citation>
    <scope>IDENTIFICATION</scope>
    <source>
        <strain evidence="3">DM1-3 516 R44</strain>
    </source>
</reference>
<feature type="compositionally biased region" description="Polar residues" evidence="1">
    <location>
        <begin position="20"/>
        <end position="29"/>
    </location>
</feature>
<evidence type="ECO:0000313" key="3">
    <source>
        <dbReference type="EnsemblPlants" id="PGSC0003DMT400055338"/>
    </source>
</evidence>
<dbReference type="Gramene" id="PGSC0003DMT400055338">
    <property type="protein sequence ID" value="PGSC0003DMT400055338"/>
    <property type="gene ID" value="PGSC0003DMG400021478"/>
</dbReference>
<dbReference type="Pfam" id="PF00646">
    <property type="entry name" value="F-box"/>
    <property type="match status" value="1"/>
</dbReference>
<protein>
    <submittedName>
        <fullName evidence="3">F-box protein</fullName>
    </submittedName>
</protein>
<dbReference type="InterPro" id="IPR036047">
    <property type="entry name" value="F-box-like_dom_sf"/>
</dbReference>
<feature type="region of interest" description="Disordered" evidence="1">
    <location>
        <begin position="1"/>
        <end position="30"/>
    </location>
</feature>
<evidence type="ECO:0000256" key="1">
    <source>
        <dbReference type="SAM" id="MobiDB-lite"/>
    </source>
</evidence>
<sequence>MESKRNGASNLPPKRKNTHKSAQLPSTSVKDSRIPVLPEELVTQILLRLPVKSLLKFRT</sequence>
<organism evidence="3 4">
    <name type="scientific">Solanum tuberosum</name>
    <name type="common">Potato</name>
    <dbReference type="NCBI Taxonomy" id="4113"/>
    <lineage>
        <taxon>Eukaryota</taxon>
        <taxon>Viridiplantae</taxon>
        <taxon>Streptophyta</taxon>
        <taxon>Embryophyta</taxon>
        <taxon>Tracheophyta</taxon>
        <taxon>Spermatophyta</taxon>
        <taxon>Magnoliopsida</taxon>
        <taxon>eudicotyledons</taxon>
        <taxon>Gunneridae</taxon>
        <taxon>Pentapetalae</taxon>
        <taxon>asterids</taxon>
        <taxon>lamiids</taxon>
        <taxon>Solanales</taxon>
        <taxon>Solanaceae</taxon>
        <taxon>Solanoideae</taxon>
        <taxon>Solaneae</taxon>
        <taxon>Solanum</taxon>
    </lineage>
</organism>
<accession>M1BXR7</accession>
<dbReference type="EnsemblPlants" id="PGSC0003DMT400055338">
    <property type="protein sequence ID" value="PGSC0003DMT400055338"/>
    <property type="gene ID" value="PGSC0003DMG400021478"/>
</dbReference>
<dbReference type="HOGENOM" id="CLU_2965484_0_0_1"/>
<dbReference type="InterPro" id="IPR001810">
    <property type="entry name" value="F-box_dom"/>
</dbReference>
<reference evidence="4" key="1">
    <citation type="journal article" date="2011" name="Nature">
        <title>Genome sequence and analysis of the tuber crop potato.</title>
        <authorList>
            <consortium name="The Potato Genome Sequencing Consortium"/>
        </authorList>
    </citation>
    <scope>NUCLEOTIDE SEQUENCE [LARGE SCALE GENOMIC DNA]</scope>
    <source>
        <strain evidence="4">cv. DM1-3 516 R44</strain>
    </source>
</reference>
<feature type="domain" description="F-box" evidence="2">
    <location>
        <begin position="31"/>
        <end position="59"/>
    </location>
</feature>
<name>M1BXR7_SOLTU</name>
<dbReference type="Proteomes" id="UP000011115">
    <property type="component" value="Unassembled WGS sequence"/>
</dbReference>
<keyword evidence="4" id="KW-1185">Reference proteome</keyword>
<dbReference type="PROSITE" id="PS50181">
    <property type="entry name" value="FBOX"/>
    <property type="match status" value="1"/>
</dbReference>
<dbReference type="OrthoDB" id="591557at2759"/>